<sequence length="96" mass="11586">MEKNDQLWNTIQHVWNESANDVTLELQIDELIQELKSKVSPWEKKWVKSDLAQIKEAIHSDKERLSSREKRWLAQDLQWIKKLFEKLFSKRNKPQG</sequence>
<name>A0A2A4G7W1_9FLAO</name>
<gene>
    <name evidence="1" type="ORF">B7P33_12585</name>
</gene>
<protein>
    <submittedName>
        <fullName evidence="1">Uncharacterized protein</fullName>
    </submittedName>
</protein>
<dbReference type="RefSeq" id="WP_097442793.1">
    <property type="nucleotide sequence ID" value="NZ_NBWU01000004.1"/>
</dbReference>
<evidence type="ECO:0000313" key="1">
    <source>
        <dbReference type="EMBL" id="PCE64070.1"/>
    </source>
</evidence>
<accession>A0A2A4G7W1</accession>
<dbReference type="Proteomes" id="UP000219559">
    <property type="component" value="Unassembled WGS sequence"/>
</dbReference>
<dbReference type="AlphaFoldDB" id="A0A2A4G7W1"/>
<keyword evidence="2" id="KW-1185">Reference proteome</keyword>
<evidence type="ECO:0000313" key="2">
    <source>
        <dbReference type="Proteomes" id="UP000219559"/>
    </source>
</evidence>
<comment type="caution">
    <text evidence="1">The sequence shown here is derived from an EMBL/GenBank/DDBJ whole genome shotgun (WGS) entry which is preliminary data.</text>
</comment>
<organism evidence="1 2">
    <name type="scientific">Sediminicola luteus</name>
    <dbReference type="NCBI Taxonomy" id="319238"/>
    <lineage>
        <taxon>Bacteria</taxon>
        <taxon>Pseudomonadati</taxon>
        <taxon>Bacteroidota</taxon>
        <taxon>Flavobacteriia</taxon>
        <taxon>Flavobacteriales</taxon>
        <taxon>Flavobacteriaceae</taxon>
        <taxon>Sediminicola</taxon>
    </lineage>
</organism>
<proteinExistence type="predicted"/>
<reference evidence="1 2" key="1">
    <citation type="submission" date="2017-04" db="EMBL/GenBank/DDBJ databases">
        <title>A new member of the family Flavobacteriaceae isolated from ascidians.</title>
        <authorList>
            <person name="Chen L."/>
        </authorList>
    </citation>
    <scope>NUCLEOTIDE SEQUENCE [LARGE SCALE GENOMIC DNA]</scope>
    <source>
        <strain evidence="1 2">HQA918</strain>
    </source>
</reference>
<dbReference type="EMBL" id="NBWU01000004">
    <property type="protein sequence ID" value="PCE64070.1"/>
    <property type="molecule type" value="Genomic_DNA"/>
</dbReference>